<evidence type="ECO:0000313" key="3">
    <source>
        <dbReference type="EMBL" id="EFG26531.1"/>
    </source>
</evidence>
<proteinExistence type="predicted"/>
<evidence type="ECO:0000256" key="2">
    <source>
        <dbReference type="SAM" id="Phobius"/>
    </source>
</evidence>
<comment type="caution">
    <text evidence="3">The sequence shown here is derived from an EMBL/GenBank/DDBJ whole genome shotgun (WGS) entry which is preliminary data.</text>
</comment>
<reference evidence="3 4" key="1">
    <citation type="submission" date="2012-01" db="EMBL/GenBank/DDBJ databases">
        <title>The Genome Sequence of Scardovia inopinata F0304.</title>
        <authorList>
            <consortium name="The Broad Institute Genome Sequencing Platform"/>
            <person name="Ward D."/>
            <person name="Earl A."/>
            <person name="Feldgarden M."/>
            <person name="Gevers D."/>
            <person name="Young S."/>
            <person name="Zeng Q."/>
            <person name="Koehrsen M."/>
            <person name="Alvarado L."/>
            <person name="Berlin A.M."/>
            <person name="Borenstein D."/>
            <person name="Chapman S.B."/>
            <person name="Chen Z."/>
            <person name="Engels R."/>
            <person name="Freedman E."/>
            <person name="Gellesch M."/>
            <person name="Goldberg J."/>
            <person name="Griggs A."/>
            <person name="Gujja S."/>
            <person name="Heilman E.R."/>
            <person name="Heiman D.I."/>
            <person name="Hepburn T.A."/>
            <person name="Howarth C."/>
            <person name="Jen D."/>
            <person name="Larson L."/>
            <person name="Mehta T."/>
            <person name="Park D."/>
            <person name="Pearson M."/>
            <person name="Richards J."/>
            <person name="Roberts A."/>
            <person name="Saif S."/>
            <person name="Shea T.D."/>
            <person name="Shenoy N."/>
            <person name="Sisk P."/>
            <person name="Stolte C."/>
            <person name="Sykes S.N."/>
            <person name="Walk T."/>
            <person name="White J."/>
            <person name="Yandava C."/>
            <person name="Izard J."/>
            <person name="Baranova O.V."/>
            <person name="Blanton J.M."/>
            <person name="Tanner A.C."/>
            <person name="Dewhirst F."/>
            <person name="Haas B."/>
            <person name="Nusbaum C."/>
            <person name="Birren B."/>
        </authorList>
    </citation>
    <scope>NUCLEOTIDE SEQUENCE [LARGE SCALE GENOMIC DNA]</scope>
    <source>
        <strain evidence="3 4">F0304</strain>
    </source>
</reference>
<dbReference type="AlphaFoldDB" id="W5II61"/>
<dbReference type="HOGENOM" id="CLU_986405_0_0_11"/>
<feature type="transmembrane region" description="Helical" evidence="2">
    <location>
        <begin position="71"/>
        <end position="94"/>
    </location>
</feature>
<protein>
    <submittedName>
        <fullName evidence="3">Uncharacterized protein</fullName>
    </submittedName>
</protein>
<feature type="transmembrane region" description="Helical" evidence="2">
    <location>
        <begin position="272"/>
        <end position="291"/>
    </location>
</feature>
<dbReference type="Proteomes" id="UP000005777">
    <property type="component" value="Unassembled WGS sequence"/>
</dbReference>
<keyword evidence="2" id="KW-1133">Transmembrane helix</keyword>
<feature type="transmembrane region" description="Helical" evidence="2">
    <location>
        <begin position="242"/>
        <end position="260"/>
    </location>
</feature>
<accession>W5II61</accession>
<feature type="transmembrane region" description="Helical" evidence="2">
    <location>
        <begin position="46"/>
        <end position="64"/>
    </location>
</feature>
<feature type="transmembrane region" description="Helical" evidence="2">
    <location>
        <begin position="185"/>
        <end position="205"/>
    </location>
</feature>
<keyword evidence="2" id="KW-0472">Membrane</keyword>
<keyword evidence="2" id="KW-0812">Transmembrane</keyword>
<feature type="transmembrane region" description="Helical" evidence="2">
    <location>
        <begin position="100"/>
        <end position="123"/>
    </location>
</feature>
<name>W5II61_SCAIO</name>
<organism evidence="3 4">
    <name type="scientific">Scardovia inopinata F0304</name>
    <dbReference type="NCBI Taxonomy" id="641146"/>
    <lineage>
        <taxon>Bacteria</taxon>
        <taxon>Bacillati</taxon>
        <taxon>Actinomycetota</taxon>
        <taxon>Actinomycetes</taxon>
        <taxon>Bifidobacteriales</taxon>
        <taxon>Bifidobacteriaceae</taxon>
        <taxon>Scardovia</taxon>
    </lineage>
</organism>
<keyword evidence="4" id="KW-1185">Reference proteome</keyword>
<gene>
    <name evidence="3" type="ORF">HMPREF9020_00150</name>
</gene>
<dbReference type="eggNOG" id="ENOG50322R3">
    <property type="taxonomic scope" value="Bacteria"/>
</dbReference>
<feature type="region of interest" description="Disordered" evidence="1">
    <location>
        <begin position="302"/>
        <end position="321"/>
    </location>
</feature>
<evidence type="ECO:0000313" key="4">
    <source>
        <dbReference type="Proteomes" id="UP000005777"/>
    </source>
</evidence>
<dbReference type="RefSeq" id="WP_006292492.1">
    <property type="nucleotide sequence ID" value="NZ_GG770225.1"/>
</dbReference>
<evidence type="ECO:0000256" key="1">
    <source>
        <dbReference type="SAM" id="MobiDB-lite"/>
    </source>
</evidence>
<sequence>MFSDITKRAGSKGAVLIAVSVVFTSILPMIAVFIDNAVEINPIPTIVIALYVLPQLVAGIIITVKYPHWSTVGLMCLACLAGIIIDEIVWLIFLPYLAPFGYFMTTLGLYLGFLLLGAGLGAAMRALGAHVNKENPPREEDIRHLTVFMLTGKNLSAQEYSQQATGSDKKSVLDQAFSQIKPGPAILTTVLLLVFYPGILLIAVNNENLREYGYQQPVLYFVLPAAVIIFALVAGISGRLRVCFNLMAISACVSLLTYIVPLGGEPCSVPCSTIAAAVIGTVIGLGIRSLIKRSQSRKQVEQAAQGGQPVRRWQPMQAAQR</sequence>
<dbReference type="EMBL" id="ADCX01000002">
    <property type="protein sequence ID" value="EFG26531.1"/>
    <property type="molecule type" value="Genomic_DNA"/>
</dbReference>
<feature type="transmembrane region" description="Helical" evidence="2">
    <location>
        <begin position="12"/>
        <end position="34"/>
    </location>
</feature>
<feature type="transmembrane region" description="Helical" evidence="2">
    <location>
        <begin position="217"/>
        <end position="235"/>
    </location>
</feature>